<dbReference type="SMART" id="SM00220">
    <property type="entry name" value="S_TKc"/>
    <property type="match status" value="1"/>
</dbReference>
<evidence type="ECO:0000256" key="1">
    <source>
        <dbReference type="ARBA" id="ARBA00004496"/>
    </source>
</evidence>
<dbReference type="InterPro" id="IPR001245">
    <property type="entry name" value="Ser-Thr/Tyr_kinase_cat_dom"/>
</dbReference>
<dbReference type="FunFam" id="3.10.20.90:FF:000058">
    <property type="entry name" value="Octicosapeptide/phox/Bem1p domain kinase superfamily protein"/>
    <property type="match status" value="1"/>
</dbReference>
<evidence type="ECO:0000256" key="7">
    <source>
        <dbReference type="ARBA" id="ARBA00022777"/>
    </source>
</evidence>
<evidence type="ECO:0000256" key="11">
    <source>
        <dbReference type="SAM" id="MobiDB-lite"/>
    </source>
</evidence>
<dbReference type="PRINTS" id="PR00109">
    <property type="entry name" value="TYRKINASE"/>
</dbReference>
<evidence type="ECO:0000256" key="9">
    <source>
        <dbReference type="ARBA" id="ARBA00023294"/>
    </source>
</evidence>
<proteinExistence type="predicted"/>
<dbReference type="EMBL" id="GHES01040303">
    <property type="protein sequence ID" value="MPA70862.1"/>
    <property type="molecule type" value="Transcribed_RNA"/>
</dbReference>
<name>A0A5B7BPI2_DAVIN</name>
<dbReference type="Pfam" id="PF07714">
    <property type="entry name" value="PK_Tyr_Ser-Thr"/>
    <property type="match status" value="1"/>
</dbReference>
<dbReference type="Gene3D" id="1.10.510.10">
    <property type="entry name" value="Transferase(Phosphotransferase) domain 1"/>
    <property type="match status" value="1"/>
</dbReference>
<evidence type="ECO:0000256" key="5">
    <source>
        <dbReference type="ARBA" id="ARBA00022679"/>
    </source>
</evidence>
<dbReference type="Gene3D" id="3.30.200.20">
    <property type="entry name" value="Phosphorylase Kinase, domain 1"/>
    <property type="match status" value="1"/>
</dbReference>
<dbReference type="Gene3D" id="3.10.20.90">
    <property type="entry name" value="Phosphatidylinositol 3-kinase Catalytic Subunit, Chain A, domain 1"/>
    <property type="match status" value="1"/>
</dbReference>
<accession>A0A5B7BPI2</accession>
<keyword evidence="7" id="KW-0418">Kinase</keyword>
<dbReference type="GO" id="GO:0005524">
    <property type="term" value="F:ATP binding"/>
    <property type="evidence" value="ECO:0007669"/>
    <property type="project" value="UniProtKB-UniRule"/>
</dbReference>
<dbReference type="PROSITE" id="PS00107">
    <property type="entry name" value="PROTEIN_KINASE_ATP"/>
    <property type="match status" value="1"/>
</dbReference>
<keyword evidence="5" id="KW-0808">Transferase</keyword>
<dbReference type="GO" id="GO:0004674">
    <property type="term" value="F:protein serine/threonine kinase activity"/>
    <property type="evidence" value="ECO:0007669"/>
    <property type="project" value="UniProtKB-KW"/>
</dbReference>
<evidence type="ECO:0000256" key="10">
    <source>
        <dbReference type="PROSITE-ProRule" id="PRU10141"/>
    </source>
</evidence>
<evidence type="ECO:0000259" key="12">
    <source>
        <dbReference type="PROSITE" id="PS50011"/>
    </source>
</evidence>
<dbReference type="InterPro" id="IPR017441">
    <property type="entry name" value="Protein_kinase_ATP_BS"/>
</dbReference>
<keyword evidence="3" id="KW-0723">Serine/threonine-protein kinase</keyword>
<keyword evidence="4" id="KW-0597">Phosphoprotein</keyword>
<dbReference type="SUPFAM" id="SSF54277">
    <property type="entry name" value="CAD &amp; PB1 domains"/>
    <property type="match status" value="1"/>
</dbReference>
<feature type="region of interest" description="Disordered" evidence="11">
    <location>
        <begin position="546"/>
        <end position="569"/>
    </location>
</feature>
<dbReference type="SUPFAM" id="SSF56112">
    <property type="entry name" value="Protein kinase-like (PK-like)"/>
    <property type="match status" value="1"/>
</dbReference>
<dbReference type="GO" id="GO:0009734">
    <property type="term" value="P:auxin-activated signaling pathway"/>
    <property type="evidence" value="ECO:0007669"/>
    <property type="project" value="UniProtKB-KW"/>
</dbReference>
<dbReference type="GO" id="GO:0005737">
    <property type="term" value="C:cytoplasm"/>
    <property type="evidence" value="ECO:0007669"/>
    <property type="project" value="UniProtKB-SubCell"/>
</dbReference>
<keyword evidence="8 10" id="KW-0067">ATP-binding</keyword>
<feature type="region of interest" description="Disordered" evidence="11">
    <location>
        <begin position="132"/>
        <end position="182"/>
    </location>
</feature>
<dbReference type="InterPro" id="IPR000270">
    <property type="entry name" value="PB1_dom"/>
</dbReference>
<evidence type="ECO:0000256" key="3">
    <source>
        <dbReference type="ARBA" id="ARBA00022527"/>
    </source>
</evidence>
<evidence type="ECO:0000313" key="13">
    <source>
        <dbReference type="EMBL" id="MPA70862.1"/>
    </source>
</evidence>
<feature type="binding site" evidence="10">
    <location>
        <position position="1078"/>
    </location>
    <ligand>
        <name>ATP</name>
        <dbReference type="ChEBI" id="CHEBI:30616"/>
    </ligand>
</feature>
<dbReference type="Pfam" id="PF00564">
    <property type="entry name" value="PB1"/>
    <property type="match status" value="1"/>
</dbReference>
<dbReference type="InterPro" id="IPR011009">
    <property type="entry name" value="Kinase-like_dom_sf"/>
</dbReference>
<feature type="domain" description="Protein kinase" evidence="12">
    <location>
        <begin position="1047"/>
        <end position="1313"/>
    </location>
</feature>
<dbReference type="InterPro" id="IPR008271">
    <property type="entry name" value="Ser/Thr_kinase_AS"/>
</dbReference>
<keyword evidence="6 10" id="KW-0547">Nucleotide-binding</keyword>
<dbReference type="SMART" id="SM00666">
    <property type="entry name" value="PB1"/>
    <property type="match status" value="1"/>
</dbReference>
<dbReference type="GO" id="GO:0010928">
    <property type="term" value="P:regulation of auxin mediated signaling pathway"/>
    <property type="evidence" value="ECO:0007669"/>
    <property type="project" value="UniProtKB-ARBA"/>
</dbReference>
<feature type="region of interest" description="Disordered" evidence="11">
    <location>
        <begin position="27"/>
        <end position="50"/>
    </location>
</feature>
<dbReference type="InterPro" id="IPR050167">
    <property type="entry name" value="Ser_Thr_protein_kinase"/>
</dbReference>
<dbReference type="FunFam" id="3.30.200.20:FF:000081">
    <property type="entry name" value="Octicosapeptide/phox/Bem1p domain kinase superfamily protein"/>
    <property type="match status" value="1"/>
</dbReference>
<evidence type="ECO:0000256" key="2">
    <source>
        <dbReference type="ARBA" id="ARBA00022490"/>
    </source>
</evidence>
<keyword evidence="2" id="KW-0963">Cytoplasm</keyword>
<feature type="compositionally biased region" description="Polar residues" evidence="11">
    <location>
        <begin position="987"/>
        <end position="997"/>
    </location>
</feature>
<evidence type="ECO:0000256" key="4">
    <source>
        <dbReference type="ARBA" id="ARBA00022553"/>
    </source>
</evidence>
<dbReference type="PROSITE" id="PS50011">
    <property type="entry name" value="PROTEIN_KINASE_DOM"/>
    <property type="match status" value="1"/>
</dbReference>
<dbReference type="InterPro" id="IPR000719">
    <property type="entry name" value="Prot_kinase_dom"/>
</dbReference>
<gene>
    <name evidence="13" type="ORF">Din_040303</name>
</gene>
<organism evidence="13">
    <name type="scientific">Davidia involucrata</name>
    <name type="common">Dove tree</name>
    <dbReference type="NCBI Taxonomy" id="16924"/>
    <lineage>
        <taxon>Eukaryota</taxon>
        <taxon>Viridiplantae</taxon>
        <taxon>Streptophyta</taxon>
        <taxon>Embryophyta</taxon>
        <taxon>Tracheophyta</taxon>
        <taxon>Spermatophyta</taxon>
        <taxon>Magnoliopsida</taxon>
        <taxon>eudicotyledons</taxon>
        <taxon>Gunneridae</taxon>
        <taxon>Pentapetalae</taxon>
        <taxon>asterids</taxon>
        <taxon>Cornales</taxon>
        <taxon>Nyssaceae</taxon>
        <taxon>Davidia</taxon>
    </lineage>
</organism>
<dbReference type="PANTHER" id="PTHR23257:SF957">
    <property type="entry name" value="F3O9.7 PROTEIN-RELATED"/>
    <property type="match status" value="1"/>
</dbReference>
<keyword evidence="9" id="KW-0927">Auxin signaling pathway</keyword>
<dbReference type="FunFam" id="1.10.510.10:FF:000142">
    <property type="entry name" value="Octicosapeptide/phox/Bem1p domain kinase superfamily protein"/>
    <property type="match status" value="1"/>
</dbReference>
<feature type="region of interest" description="Disordered" evidence="11">
    <location>
        <begin position="761"/>
        <end position="796"/>
    </location>
</feature>
<dbReference type="CDD" id="cd13999">
    <property type="entry name" value="STKc_MAP3K-like"/>
    <property type="match status" value="1"/>
</dbReference>
<evidence type="ECO:0000256" key="6">
    <source>
        <dbReference type="ARBA" id="ARBA00022741"/>
    </source>
</evidence>
<dbReference type="CDD" id="cd06410">
    <property type="entry name" value="PB1_UP2"/>
    <property type="match status" value="1"/>
</dbReference>
<evidence type="ECO:0000256" key="8">
    <source>
        <dbReference type="ARBA" id="ARBA00022840"/>
    </source>
</evidence>
<feature type="compositionally biased region" description="Low complexity" evidence="11">
    <location>
        <begin position="371"/>
        <end position="382"/>
    </location>
</feature>
<feature type="region of interest" description="Disordered" evidence="11">
    <location>
        <begin position="974"/>
        <end position="1016"/>
    </location>
</feature>
<protein>
    <recommendedName>
        <fullName evidence="12">Protein kinase domain-containing protein</fullName>
    </recommendedName>
</protein>
<dbReference type="PROSITE" id="PS00108">
    <property type="entry name" value="PROTEIN_KINASE_ST"/>
    <property type="match status" value="1"/>
</dbReference>
<feature type="compositionally biased region" description="Polar residues" evidence="11">
    <location>
        <begin position="159"/>
        <end position="170"/>
    </location>
</feature>
<dbReference type="PANTHER" id="PTHR23257">
    <property type="entry name" value="SERINE-THREONINE PROTEIN KINASE"/>
    <property type="match status" value="1"/>
</dbReference>
<sequence length="1332" mass="146920">MEKNTGRSTMGQHKNYEQVRYNSVETRNEGVGSPNHRFFHDPSSSINTNMRPPDFNIPVGARPVLNYSIQTGEEFALEFMRERVNPRQHFIPNVSGDSNGATTYTDLKGILGITHAGSESGSDISMITSNEKGRVQEYDRKGPSLHEDKGYYESMRSVPRTSSRNDSTQGAHGYASSGVSDSSSTKVKFLCSFGGKILPRPSDGKLRYVSGETRIIRISKGISWQELMQKTFTIYNQAHIIKYQLPGEDLDALVSVSCDEDLQNMMEECNALEDGGSQKLRMFLFSSSDLDDSQVGLGSVEGDSEIQYVVAVNGMDLGSRKNSIGLGSSSGNNLDELLNLNVGRETGRVAAELVGADAALLIAGMPSSTNQSSQPVLPSLSPADESNPQAYQGQIVHHGEVELHPLHPREGFHNIDAKNAVLTSFPLQYGYGSHPFNYAPIIGNLVPTTLHGHMTRQEGPAEEQPYSGFPVQDPEVSVKEVKLKRDGISQRMNELEKNQSLEKGVLVKEAKTKRESSFQKMSEPGKIWPLEKEYIVSSHPYDSSVPNDIPREASDDNSVADTGAPLLPTKNHKKRLEPVQNSVPHEAVNEGKMSKLNEDDHYYMSGKAVAPGFGDSEANPTDYSYLEPPLLPQRVFHSERIPREQAELNRLSKSEDSFDPLVLISHARSDLSQKITESVDKLHDGSQMEQSISSAKLPYTNPQTVEDGLAQVQKYKEVADSINKMNSKVSEEALDSKFQQSELKPVVLTPMDGREMAQVMNNYGDHSDNDKETAGLNHPIASQGTSTKRPEDSASRALESHWGEMTVDRNNGNTTKGHAHLLALSENPLRALSRGESYVGAGTTEQGDILININDRFPLDFLSDIFSKAGISEDLAGLSPLHSDGTGLSMNMENHDPKRWSFFQKLAAQEDFVRKDVSLMDQDHLGFSSPLTNIAEGASVDYSFPPLKTEGVSLAHMDSHINFDADIQQPSSVAVGPNTMDLHPDYSPSQINGSESVQFDGLVNPRTPESDNEDGKLEAQHAGTPLVDLSLGEFDISTLQIIKNEDLEELRELGSGTFGTVYHGKWRGTDVAIKRIKKSCFTGRSSEQERLTVEFWREADILSKLHHPNVVAFYGVVQDGPGGTLATVTEFMVNGSLRHVLLCKERNLDRRKRIIIAMDAAFGMEYLHSKNIVHFDLKCDNLLVNLKDPLRPICKVGDFGLSKIKRNTLVTGGVRGTLPWMAPELLNGSSSKVSEKVDVFSFGIVLWEILTGDEPYANMHYGAIIGGIVSNTLRPPVPSYCDAEWRLLMEQCWAPNPVARPSFTEIARRLRAMSVACQTKPQGYQAQNQVPK</sequence>
<feature type="region of interest" description="Disordered" evidence="11">
    <location>
        <begin position="367"/>
        <end position="388"/>
    </location>
</feature>
<reference evidence="13" key="1">
    <citation type="submission" date="2019-08" db="EMBL/GenBank/DDBJ databases">
        <title>Reference gene set and small RNA set construction with multiple tissues from Davidia involucrata Baill.</title>
        <authorList>
            <person name="Yang H."/>
            <person name="Zhou C."/>
            <person name="Li G."/>
            <person name="Wang J."/>
            <person name="Gao P."/>
            <person name="Wang M."/>
            <person name="Wang R."/>
            <person name="Zhao Y."/>
        </authorList>
    </citation>
    <scope>NUCLEOTIDE SEQUENCE</scope>
    <source>
        <tissue evidence="13">Mixed with DoveR01_LX</tissue>
    </source>
</reference>
<comment type="subcellular location">
    <subcellularLocation>
        <location evidence="1">Cytoplasm</location>
    </subcellularLocation>
</comment>
<feature type="compositionally biased region" description="Basic and acidic residues" evidence="11">
    <location>
        <begin position="132"/>
        <end position="151"/>
    </location>
</feature>